<evidence type="ECO:0000313" key="15">
    <source>
        <dbReference type="Proteomes" id="UP001516400"/>
    </source>
</evidence>
<keyword evidence="6 13" id="KW-1133">Transmembrane helix</keyword>
<organism evidence="14 15">
    <name type="scientific">Cryptolaemus montrouzieri</name>
    <dbReference type="NCBI Taxonomy" id="559131"/>
    <lineage>
        <taxon>Eukaryota</taxon>
        <taxon>Metazoa</taxon>
        <taxon>Ecdysozoa</taxon>
        <taxon>Arthropoda</taxon>
        <taxon>Hexapoda</taxon>
        <taxon>Insecta</taxon>
        <taxon>Pterygota</taxon>
        <taxon>Neoptera</taxon>
        <taxon>Endopterygota</taxon>
        <taxon>Coleoptera</taxon>
        <taxon>Polyphaga</taxon>
        <taxon>Cucujiformia</taxon>
        <taxon>Coccinelloidea</taxon>
        <taxon>Coccinellidae</taxon>
        <taxon>Scymninae</taxon>
        <taxon>Scymnini</taxon>
        <taxon>Cryptolaemus</taxon>
    </lineage>
</organism>
<gene>
    <name evidence="14" type="ORF">HHI36_015347</name>
</gene>
<evidence type="ECO:0000256" key="4">
    <source>
        <dbReference type="ARBA" id="ARBA00022461"/>
    </source>
</evidence>
<sequence>MNLEGENEVNLKERKYSLGIPEKATFWDGVKKHVKSYCEVSSIQGLNYMVKDGVTWFERFWWIFVFILCIGGCSYMVFEVVEKWITTPVLVTLATKETSIHQVPFPAVTICPETKISRSCLNYTETLKKRRRGDVLEVEFEENLNFDYMSLLCKTENHRSTTDLINEAAAAINETIPYFEGRDPTELLKLDDYSDFLDKCKSVSLDKSYCTWMGVDLNCEDILTPILTDEGLCYTFNMLDVRDIYNDVNQMRYYKEGRRNPDWSPDEGYPEGVINDVYPRRAFLNGAKNSLIVVLLTKKSDIVYSCRDFALQGIRVSLHMPARIPRPSQVFFSVGLDRLTSVAVTPTLMTTTPTVKEYEPQERNCYYGTERKLKFFKLYTQSNCNLECWTNYTIQYCGCSHFYMPRDANTSICSLNKRFCLEEARVNYPLSILTERLKKDSKEITSHCDCLPICTDVKYNAEISSGKWEVNAPLSEEYRASAVKVFFKNSYFLPTEKSELYGITDFISNIGGILGLFTGFSLFSLAEIIYFLSVRVIENYRRYGYWAGERVSD</sequence>
<evidence type="ECO:0000256" key="7">
    <source>
        <dbReference type="ARBA" id="ARBA00023053"/>
    </source>
</evidence>
<dbReference type="GO" id="GO:0016020">
    <property type="term" value="C:membrane"/>
    <property type="evidence" value="ECO:0007669"/>
    <property type="project" value="UniProtKB-SubCell"/>
</dbReference>
<keyword evidence="9 13" id="KW-0472">Membrane</keyword>
<feature type="transmembrane region" description="Helical" evidence="13">
    <location>
        <begin position="510"/>
        <end position="532"/>
    </location>
</feature>
<keyword evidence="7" id="KW-0915">Sodium</keyword>
<dbReference type="Proteomes" id="UP001516400">
    <property type="component" value="Unassembled WGS sequence"/>
</dbReference>
<name>A0ABD2N5A5_9CUCU</name>
<keyword evidence="3 12" id="KW-0813">Transport</keyword>
<keyword evidence="15" id="KW-1185">Reference proteome</keyword>
<dbReference type="InterPro" id="IPR001873">
    <property type="entry name" value="ENaC"/>
</dbReference>
<dbReference type="PANTHER" id="PTHR11690:SF288">
    <property type="entry name" value="AMILORIDE-SENSITIVE NA+ CHANNEL-RELATED"/>
    <property type="match status" value="1"/>
</dbReference>
<keyword evidence="8 12" id="KW-0406">Ion transport</keyword>
<dbReference type="Pfam" id="PF00858">
    <property type="entry name" value="ASC"/>
    <property type="match status" value="1"/>
</dbReference>
<evidence type="ECO:0000256" key="6">
    <source>
        <dbReference type="ARBA" id="ARBA00022989"/>
    </source>
</evidence>
<dbReference type="PROSITE" id="PS01206">
    <property type="entry name" value="ASC"/>
    <property type="match status" value="1"/>
</dbReference>
<evidence type="ECO:0000256" key="11">
    <source>
        <dbReference type="ARBA" id="ARBA00023303"/>
    </source>
</evidence>
<evidence type="ECO:0000256" key="8">
    <source>
        <dbReference type="ARBA" id="ARBA00023065"/>
    </source>
</evidence>
<evidence type="ECO:0000256" key="10">
    <source>
        <dbReference type="ARBA" id="ARBA00023201"/>
    </source>
</evidence>
<dbReference type="PRINTS" id="PR01078">
    <property type="entry name" value="AMINACHANNEL"/>
</dbReference>
<dbReference type="InterPro" id="IPR020903">
    <property type="entry name" value="ENaC_CS"/>
</dbReference>
<evidence type="ECO:0008006" key="16">
    <source>
        <dbReference type="Google" id="ProtNLM"/>
    </source>
</evidence>
<reference evidence="14 15" key="1">
    <citation type="journal article" date="2021" name="BMC Biol.">
        <title>Horizontally acquired antibacterial genes associated with adaptive radiation of ladybird beetles.</title>
        <authorList>
            <person name="Li H.S."/>
            <person name="Tang X.F."/>
            <person name="Huang Y.H."/>
            <person name="Xu Z.Y."/>
            <person name="Chen M.L."/>
            <person name="Du X.Y."/>
            <person name="Qiu B.Y."/>
            <person name="Chen P.T."/>
            <person name="Zhang W."/>
            <person name="Slipinski A."/>
            <person name="Escalona H.E."/>
            <person name="Waterhouse R.M."/>
            <person name="Zwick A."/>
            <person name="Pang H."/>
        </authorList>
    </citation>
    <scope>NUCLEOTIDE SEQUENCE [LARGE SCALE GENOMIC DNA]</scope>
    <source>
        <strain evidence="14">SYSU2018</strain>
    </source>
</reference>
<evidence type="ECO:0000256" key="9">
    <source>
        <dbReference type="ARBA" id="ARBA00023136"/>
    </source>
</evidence>
<comment type="similarity">
    <text evidence="2 12">Belongs to the amiloride-sensitive sodium channel (TC 1.A.6) family.</text>
</comment>
<dbReference type="AlphaFoldDB" id="A0ABD2N5A5"/>
<keyword evidence="10 12" id="KW-0739">Sodium transport</keyword>
<dbReference type="PANTHER" id="PTHR11690">
    <property type="entry name" value="AMILORIDE-SENSITIVE SODIUM CHANNEL-RELATED"/>
    <property type="match status" value="1"/>
</dbReference>
<evidence type="ECO:0000256" key="2">
    <source>
        <dbReference type="ARBA" id="ARBA00007193"/>
    </source>
</evidence>
<evidence type="ECO:0000313" key="14">
    <source>
        <dbReference type="EMBL" id="KAL3273921.1"/>
    </source>
</evidence>
<keyword evidence="11 12" id="KW-0407">Ion channel</keyword>
<comment type="subcellular location">
    <subcellularLocation>
        <location evidence="1">Membrane</location>
        <topology evidence="1">Multi-pass membrane protein</topology>
    </subcellularLocation>
</comment>
<protein>
    <recommendedName>
        <fullName evidence="16">Pickpocket protein 28-like</fullName>
    </recommendedName>
</protein>
<proteinExistence type="inferred from homology"/>
<comment type="caution">
    <text evidence="14">The sequence shown here is derived from an EMBL/GenBank/DDBJ whole genome shotgun (WGS) entry which is preliminary data.</text>
</comment>
<evidence type="ECO:0000256" key="12">
    <source>
        <dbReference type="RuleBase" id="RU000679"/>
    </source>
</evidence>
<accession>A0ABD2N5A5</accession>
<feature type="transmembrane region" description="Helical" evidence="13">
    <location>
        <begin position="60"/>
        <end position="78"/>
    </location>
</feature>
<evidence type="ECO:0000256" key="3">
    <source>
        <dbReference type="ARBA" id="ARBA00022448"/>
    </source>
</evidence>
<dbReference type="GO" id="GO:0005272">
    <property type="term" value="F:sodium channel activity"/>
    <property type="evidence" value="ECO:0007669"/>
    <property type="project" value="UniProtKB-KW"/>
</dbReference>
<dbReference type="Gene3D" id="1.10.287.770">
    <property type="entry name" value="YojJ-like"/>
    <property type="match status" value="1"/>
</dbReference>
<evidence type="ECO:0000256" key="13">
    <source>
        <dbReference type="SAM" id="Phobius"/>
    </source>
</evidence>
<evidence type="ECO:0000256" key="5">
    <source>
        <dbReference type="ARBA" id="ARBA00022692"/>
    </source>
</evidence>
<dbReference type="Gene3D" id="2.60.470.10">
    <property type="entry name" value="Acid-sensing ion channels like domains"/>
    <property type="match status" value="1"/>
</dbReference>
<evidence type="ECO:0000256" key="1">
    <source>
        <dbReference type="ARBA" id="ARBA00004141"/>
    </source>
</evidence>
<dbReference type="EMBL" id="JABFTP020000062">
    <property type="protein sequence ID" value="KAL3273921.1"/>
    <property type="molecule type" value="Genomic_DNA"/>
</dbReference>
<keyword evidence="4 12" id="KW-0894">Sodium channel</keyword>
<keyword evidence="5 12" id="KW-0812">Transmembrane</keyword>